<dbReference type="SUPFAM" id="SSF52218">
    <property type="entry name" value="Flavoproteins"/>
    <property type="match status" value="1"/>
</dbReference>
<sequence>MTILVAYASRHGATKGIAERIAEVLTVEGLAAEALPVSDAIDVVEYDAFVVGGAAYMFHWLKAATAFVTHHRTVLAQHPLWLFSSGPVGTDLVDKDGRDVMEVSRPKEWERLEGGLPVRGDRVFFGAWDPSAPPVGASERFLGLMPKARAALPAGDFRDWDEIEAWAVTIASELRATR</sequence>
<evidence type="ECO:0000259" key="1">
    <source>
        <dbReference type="Pfam" id="PF12724"/>
    </source>
</evidence>
<protein>
    <submittedName>
        <fullName evidence="2">Protoporphyrinogen oxidase</fullName>
    </submittedName>
</protein>
<gene>
    <name evidence="2" type="ORF">GALL_259210</name>
</gene>
<dbReference type="GO" id="GO:0006783">
    <property type="term" value="P:heme biosynthetic process"/>
    <property type="evidence" value="ECO:0007669"/>
    <property type="project" value="TreeGrafter"/>
</dbReference>
<dbReference type="PANTHER" id="PTHR38030:SF2">
    <property type="entry name" value="PROTOPORPHYRINOGEN IX DEHYDROGENASE [QUINONE]"/>
    <property type="match status" value="1"/>
</dbReference>
<organism evidence="2">
    <name type="scientific">mine drainage metagenome</name>
    <dbReference type="NCBI Taxonomy" id="410659"/>
    <lineage>
        <taxon>unclassified sequences</taxon>
        <taxon>metagenomes</taxon>
        <taxon>ecological metagenomes</taxon>
    </lineage>
</organism>
<dbReference type="GO" id="GO:0010181">
    <property type="term" value="F:FMN binding"/>
    <property type="evidence" value="ECO:0007669"/>
    <property type="project" value="TreeGrafter"/>
</dbReference>
<evidence type="ECO:0000313" key="2">
    <source>
        <dbReference type="EMBL" id="OIQ92165.1"/>
    </source>
</evidence>
<dbReference type="AlphaFoldDB" id="A0A1J5RVN9"/>
<dbReference type="PANTHER" id="PTHR38030">
    <property type="entry name" value="PROTOPORPHYRINOGEN IX DEHYDROGENASE [MENAQUINONE]"/>
    <property type="match status" value="1"/>
</dbReference>
<accession>A0A1J5RVN9</accession>
<comment type="caution">
    <text evidence="2">The sequence shown here is derived from an EMBL/GenBank/DDBJ whole genome shotgun (WGS) entry which is preliminary data.</text>
</comment>
<dbReference type="Gene3D" id="3.40.50.360">
    <property type="match status" value="1"/>
</dbReference>
<feature type="domain" description="Flavodoxin" evidence="1">
    <location>
        <begin position="4"/>
        <end position="102"/>
    </location>
</feature>
<dbReference type="Pfam" id="PF12724">
    <property type="entry name" value="Flavodoxin_5"/>
    <property type="match status" value="1"/>
</dbReference>
<dbReference type="InterPro" id="IPR052200">
    <property type="entry name" value="Protoporphyrinogen_IX_DH"/>
</dbReference>
<proteinExistence type="predicted"/>
<reference evidence="2" key="1">
    <citation type="submission" date="2016-10" db="EMBL/GenBank/DDBJ databases">
        <title>Sequence of Gallionella enrichment culture.</title>
        <authorList>
            <person name="Poehlein A."/>
            <person name="Muehling M."/>
            <person name="Daniel R."/>
        </authorList>
    </citation>
    <scope>NUCLEOTIDE SEQUENCE</scope>
</reference>
<dbReference type="InterPro" id="IPR026816">
    <property type="entry name" value="Flavodoxin_dom"/>
</dbReference>
<dbReference type="EMBL" id="MLJW01000239">
    <property type="protein sequence ID" value="OIQ92165.1"/>
    <property type="molecule type" value="Genomic_DNA"/>
</dbReference>
<name>A0A1J5RVN9_9ZZZZ</name>
<dbReference type="InterPro" id="IPR029039">
    <property type="entry name" value="Flavoprotein-like_sf"/>
</dbReference>
<dbReference type="GO" id="GO:0070819">
    <property type="term" value="F:menaquinone-dependent protoporphyrinogen oxidase activity"/>
    <property type="evidence" value="ECO:0007669"/>
    <property type="project" value="TreeGrafter"/>
</dbReference>